<evidence type="ECO:0000313" key="3">
    <source>
        <dbReference type="EMBL" id="MBE0370767.1"/>
    </source>
</evidence>
<feature type="domain" description="WYL" evidence="2">
    <location>
        <begin position="138"/>
        <end position="202"/>
    </location>
</feature>
<dbReference type="PANTHER" id="PTHR34580:SF3">
    <property type="entry name" value="PROTEIN PAFB"/>
    <property type="match status" value="1"/>
</dbReference>
<dbReference type="RefSeq" id="WP_192509818.1">
    <property type="nucleotide sequence ID" value="NZ_AQGV01000015.1"/>
</dbReference>
<gene>
    <name evidence="3" type="ORF">PAUR_b0865</name>
</gene>
<comment type="caution">
    <text evidence="3">The sequence shown here is derived from an EMBL/GenBank/DDBJ whole genome shotgun (WGS) entry which is preliminary data.</text>
</comment>
<evidence type="ECO:0000259" key="1">
    <source>
        <dbReference type="Pfam" id="PF08279"/>
    </source>
</evidence>
<dbReference type="Pfam" id="PF13280">
    <property type="entry name" value="WYL"/>
    <property type="match status" value="1"/>
</dbReference>
<reference evidence="3 4" key="1">
    <citation type="submission" date="2015-03" db="EMBL/GenBank/DDBJ databases">
        <title>Genome sequence of Pseudoalteromonas aurantia.</title>
        <authorList>
            <person name="Xie B.-B."/>
            <person name="Rong J.-C."/>
            <person name="Qin Q.-L."/>
            <person name="Zhang Y.-Z."/>
        </authorList>
    </citation>
    <scope>NUCLEOTIDE SEQUENCE [LARGE SCALE GENOMIC DNA]</scope>
    <source>
        <strain evidence="3 4">208</strain>
    </source>
</reference>
<feature type="domain" description="Helix-turn-helix type 11" evidence="1">
    <location>
        <begin position="6"/>
        <end position="59"/>
    </location>
</feature>
<dbReference type="InterPro" id="IPR036388">
    <property type="entry name" value="WH-like_DNA-bd_sf"/>
</dbReference>
<proteinExistence type="predicted"/>
<dbReference type="SUPFAM" id="SSF46785">
    <property type="entry name" value="Winged helix' DNA-binding domain"/>
    <property type="match status" value="1"/>
</dbReference>
<dbReference type="Proteomes" id="UP000615755">
    <property type="component" value="Unassembled WGS sequence"/>
</dbReference>
<dbReference type="InterPro" id="IPR026881">
    <property type="entry name" value="WYL_dom"/>
</dbReference>
<dbReference type="Gene3D" id="1.10.10.10">
    <property type="entry name" value="Winged helix-like DNA-binding domain superfamily/Winged helix DNA-binding domain"/>
    <property type="match status" value="1"/>
</dbReference>
<evidence type="ECO:0008006" key="5">
    <source>
        <dbReference type="Google" id="ProtNLM"/>
    </source>
</evidence>
<protein>
    <recommendedName>
        <fullName evidence="5">DNA-binding transcriptional regulator</fullName>
    </recommendedName>
</protein>
<dbReference type="PANTHER" id="PTHR34580">
    <property type="match status" value="1"/>
</dbReference>
<evidence type="ECO:0000259" key="2">
    <source>
        <dbReference type="Pfam" id="PF13280"/>
    </source>
</evidence>
<dbReference type="InterPro" id="IPR036390">
    <property type="entry name" value="WH_DNA-bd_sf"/>
</dbReference>
<name>A0ABR9EIF1_9GAMM</name>
<accession>A0ABR9EIF1</accession>
<dbReference type="Pfam" id="PF08279">
    <property type="entry name" value="HTH_11"/>
    <property type="match status" value="1"/>
</dbReference>
<dbReference type="EMBL" id="AQGV01000015">
    <property type="protein sequence ID" value="MBE0370767.1"/>
    <property type="molecule type" value="Genomic_DNA"/>
</dbReference>
<evidence type="ECO:0000313" key="4">
    <source>
        <dbReference type="Proteomes" id="UP000615755"/>
    </source>
</evidence>
<keyword evidence="4" id="KW-1185">Reference proteome</keyword>
<sequence>MHKSERLFQLVNVLKGRRLATTAAQLAEHFHVSERTIYRDIQDLQNSGVPIEGEAGIGYLIANCPLPPMMFTVEELSALLLGTKMVGAWTDPTLSEHAKSAMAKIEAVLPTHLKQSQDDSPYLVSSYSHDSKQQALNKQLRHAIENKQCLHLAYSDVNHTSTMRQIEPLGLVYWGGKWTLVAFCQLRRDYREFRVDRIASATTLSTHFNTSDDKKLSHYVALVTAKYANCTNKS</sequence>
<dbReference type="PROSITE" id="PS52050">
    <property type="entry name" value="WYL"/>
    <property type="match status" value="1"/>
</dbReference>
<organism evidence="3 4">
    <name type="scientific">Pseudoalteromonas aurantia 208</name>
    <dbReference type="NCBI Taxonomy" id="1314867"/>
    <lineage>
        <taxon>Bacteria</taxon>
        <taxon>Pseudomonadati</taxon>
        <taxon>Pseudomonadota</taxon>
        <taxon>Gammaproteobacteria</taxon>
        <taxon>Alteromonadales</taxon>
        <taxon>Pseudoalteromonadaceae</taxon>
        <taxon>Pseudoalteromonas</taxon>
    </lineage>
</organism>
<dbReference type="InterPro" id="IPR013196">
    <property type="entry name" value="HTH_11"/>
</dbReference>
<dbReference type="InterPro" id="IPR051534">
    <property type="entry name" value="CBASS_pafABC_assoc_protein"/>
</dbReference>